<dbReference type="InterPro" id="IPR009003">
    <property type="entry name" value="Peptidase_S1_PA"/>
</dbReference>
<dbReference type="Pfam" id="PF13180">
    <property type="entry name" value="PDZ_2"/>
    <property type="match status" value="1"/>
</dbReference>
<keyword evidence="3 5" id="KW-0378">Hydrolase</keyword>
<dbReference type="SMART" id="SM00228">
    <property type="entry name" value="PDZ"/>
    <property type="match status" value="2"/>
</dbReference>
<proteinExistence type="inferred from homology"/>
<evidence type="ECO:0000256" key="3">
    <source>
        <dbReference type="ARBA" id="ARBA00022801"/>
    </source>
</evidence>
<evidence type="ECO:0000313" key="5">
    <source>
        <dbReference type="EMBL" id="QDT32359.1"/>
    </source>
</evidence>
<dbReference type="SUPFAM" id="SSF50494">
    <property type="entry name" value="Trypsin-like serine proteases"/>
    <property type="match status" value="1"/>
</dbReference>
<dbReference type="Gene3D" id="2.30.42.10">
    <property type="match status" value="2"/>
</dbReference>
<accession>A0A517QL41</accession>
<gene>
    <name evidence="5" type="primary">degQ_1</name>
    <name evidence="5" type="ORF">Mal48_16040</name>
</gene>
<dbReference type="KEGG" id="tpol:Mal48_16040"/>
<name>A0A517QL41_9PLAN</name>
<dbReference type="PANTHER" id="PTHR22939">
    <property type="entry name" value="SERINE PROTEASE FAMILY S1C HTRA-RELATED"/>
    <property type="match status" value="1"/>
</dbReference>
<dbReference type="GO" id="GO:0006515">
    <property type="term" value="P:protein quality control for misfolded or incompletely synthesized proteins"/>
    <property type="evidence" value="ECO:0007669"/>
    <property type="project" value="TreeGrafter"/>
</dbReference>
<sequence length="493" mass="53655">MNHMRTSRRGLKSTIVIALCCLFGVYSLRTVDIRAAQRIGPSNSFGKTTTTANFAPGELSDILHQAGRQISKVAAKTSPAVVHIESEREDRNSVTEETGSGVLLTDPRVEGVFVVTNRHVVADAELRNINILLSDQRVINPIEKIEDAESDIAVLRVRDPGIAAAHWGDSDNLDIGHFVLAMGSPFGLNQSVTLGIISAKGRRSLDLPGSRVINQDFLQTDAAINPGNSGGPLIDLNGRVVGINTAIASQGGGNEGIGFSIPSNLVQFVAIQLLEHGKVRRGYLGVELDDKFDLDDAKRFSLDRLFGARVSVVLDKTPAAYAGLQRDDIIISFDGVDIQDENDLIHRVSMTPVNKQVRMIVVRNGRKMTLSVTLAERNVQRSSLPEVQQPVPGPTLYQNTGLSTHRLTPQLAKQIGFKQSQQGVIVMKVAESNQDADNLQLFDVIEAVGRTSVTTEEEFLEQLSQIENGPALLKVRRITDGKMTSRLVILELP</sequence>
<comment type="similarity">
    <text evidence="1">Belongs to the peptidase S1C family.</text>
</comment>
<organism evidence="5 6">
    <name type="scientific">Thalassoglobus polymorphus</name>
    <dbReference type="NCBI Taxonomy" id="2527994"/>
    <lineage>
        <taxon>Bacteria</taxon>
        <taxon>Pseudomonadati</taxon>
        <taxon>Planctomycetota</taxon>
        <taxon>Planctomycetia</taxon>
        <taxon>Planctomycetales</taxon>
        <taxon>Planctomycetaceae</taxon>
        <taxon>Thalassoglobus</taxon>
    </lineage>
</organism>
<dbReference type="PROSITE" id="PS50106">
    <property type="entry name" value="PDZ"/>
    <property type="match status" value="1"/>
</dbReference>
<dbReference type="GO" id="GO:0042597">
    <property type="term" value="C:periplasmic space"/>
    <property type="evidence" value="ECO:0007669"/>
    <property type="project" value="TreeGrafter"/>
</dbReference>
<feature type="domain" description="PDZ" evidence="4">
    <location>
        <begin position="273"/>
        <end position="365"/>
    </location>
</feature>
<dbReference type="InterPro" id="IPR001940">
    <property type="entry name" value="Peptidase_S1C"/>
</dbReference>
<evidence type="ECO:0000259" key="4">
    <source>
        <dbReference type="PROSITE" id="PS50106"/>
    </source>
</evidence>
<evidence type="ECO:0000313" key="6">
    <source>
        <dbReference type="Proteomes" id="UP000315724"/>
    </source>
</evidence>
<evidence type="ECO:0000256" key="1">
    <source>
        <dbReference type="ARBA" id="ARBA00010541"/>
    </source>
</evidence>
<keyword evidence="2 5" id="KW-0645">Protease</keyword>
<dbReference type="Pfam" id="PF13365">
    <property type="entry name" value="Trypsin_2"/>
    <property type="match status" value="1"/>
</dbReference>
<dbReference type="EMBL" id="CP036267">
    <property type="protein sequence ID" value="QDT32359.1"/>
    <property type="molecule type" value="Genomic_DNA"/>
</dbReference>
<keyword evidence="6" id="KW-1185">Reference proteome</keyword>
<reference evidence="5 6" key="1">
    <citation type="submission" date="2019-02" db="EMBL/GenBank/DDBJ databases">
        <title>Deep-cultivation of Planctomycetes and their phenomic and genomic characterization uncovers novel biology.</title>
        <authorList>
            <person name="Wiegand S."/>
            <person name="Jogler M."/>
            <person name="Boedeker C."/>
            <person name="Pinto D."/>
            <person name="Vollmers J."/>
            <person name="Rivas-Marin E."/>
            <person name="Kohn T."/>
            <person name="Peeters S.H."/>
            <person name="Heuer A."/>
            <person name="Rast P."/>
            <person name="Oberbeckmann S."/>
            <person name="Bunk B."/>
            <person name="Jeske O."/>
            <person name="Meyerdierks A."/>
            <person name="Storesund J.E."/>
            <person name="Kallscheuer N."/>
            <person name="Luecker S."/>
            <person name="Lage O.M."/>
            <person name="Pohl T."/>
            <person name="Merkel B.J."/>
            <person name="Hornburger P."/>
            <person name="Mueller R.-W."/>
            <person name="Bruemmer F."/>
            <person name="Labrenz M."/>
            <person name="Spormann A.M."/>
            <person name="Op den Camp H."/>
            <person name="Overmann J."/>
            <person name="Amann R."/>
            <person name="Jetten M.S.M."/>
            <person name="Mascher T."/>
            <person name="Medema M.H."/>
            <person name="Devos D.P."/>
            <person name="Kaster A.-K."/>
            <person name="Ovreas L."/>
            <person name="Rohde M."/>
            <person name="Galperin M.Y."/>
            <person name="Jogler C."/>
        </authorList>
    </citation>
    <scope>NUCLEOTIDE SEQUENCE [LARGE SCALE GENOMIC DNA]</scope>
    <source>
        <strain evidence="5 6">Mal48</strain>
    </source>
</reference>
<protein>
    <submittedName>
        <fullName evidence="5">Periplasmic pH-dependent serine endoprotease DegQ</fullName>
        <ecNumber evidence="5">3.4.21.107</ecNumber>
    </submittedName>
</protein>
<dbReference type="SUPFAM" id="SSF50156">
    <property type="entry name" value="PDZ domain-like"/>
    <property type="match status" value="2"/>
</dbReference>
<dbReference type="InterPro" id="IPR001478">
    <property type="entry name" value="PDZ"/>
</dbReference>
<dbReference type="Proteomes" id="UP000315724">
    <property type="component" value="Chromosome"/>
</dbReference>
<dbReference type="AlphaFoldDB" id="A0A517QL41"/>
<evidence type="ECO:0000256" key="2">
    <source>
        <dbReference type="ARBA" id="ARBA00022670"/>
    </source>
</evidence>
<dbReference type="EC" id="3.4.21.107" evidence="5"/>
<dbReference type="PANTHER" id="PTHR22939:SF129">
    <property type="entry name" value="SERINE PROTEASE HTRA2, MITOCHONDRIAL"/>
    <property type="match status" value="1"/>
</dbReference>
<dbReference type="GO" id="GO:0004252">
    <property type="term" value="F:serine-type endopeptidase activity"/>
    <property type="evidence" value="ECO:0007669"/>
    <property type="project" value="InterPro"/>
</dbReference>
<dbReference type="Gene3D" id="2.40.10.120">
    <property type="match status" value="1"/>
</dbReference>
<dbReference type="InterPro" id="IPR036034">
    <property type="entry name" value="PDZ_sf"/>
</dbReference>
<dbReference type="PRINTS" id="PR00834">
    <property type="entry name" value="PROTEASES2C"/>
</dbReference>